<dbReference type="InterPro" id="IPR017871">
    <property type="entry name" value="ABC_transporter-like_CS"/>
</dbReference>
<dbReference type="EMBL" id="WWEO01000045">
    <property type="protein sequence ID" value="NCD72127.1"/>
    <property type="molecule type" value="Genomic_DNA"/>
</dbReference>
<dbReference type="NCBIfam" id="NF010068">
    <property type="entry name" value="PRK13548.1"/>
    <property type="match status" value="1"/>
</dbReference>
<evidence type="ECO:0000313" key="7">
    <source>
        <dbReference type="EMBL" id="NCD72127.1"/>
    </source>
</evidence>
<evidence type="ECO:0000259" key="6">
    <source>
        <dbReference type="PROSITE" id="PS50893"/>
    </source>
</evidence>
<dbReference type="InterPro" id="IPR027417">
    <property type="entry name" value="P-loop_NTPase"/>
</dbReference>
<dbReference type="GO" id="GO:0005524">
    <property type="term" value="F:ATP binding"/>
    <property type="evidence" value="ECO:0007669"/>
    <property type="project" value="UniProtKB-KW"/>
</dbReference>
<keyword evidence="8" id="KW-1185">Reference proteome</keyword>
<dbReference type="SMART" id="SM00382">
    <property type="entry name" value="AAA"/>
    <property type="match status" value="1"/>
</dbReference>
<dbReference type="PANTHER" id="PTHR42794">
    <property type="entry name" value="HEMIN IMPORT ATP-BINDING PROTEIN HMUV"/>
    <property type="match status" value="1"/>
</dbReference>
<dbReference type="Gene3D" id="3.40.50.300">
    <property type="entry name" value="P-loop containing nucleotide triphosphate hydrolases"/>
    <property type="match status" value="1"/>
</dbReference>
<evidence type="ECO:0000256" key="2">
    <source>
        <dbReference type="ARBA" id="ARBA00022741"/>
    </source>
</evidence>
<dbReference type="Pfam" id="PF00005">
    <property type="entry name" value="ABC_tran"/>
    <property type="match status" value="1"/>
</dbReference>
<dbReference type="CDD" id="cd03214">
    <property type="entry name" value="ABC_Iron-Siderophores_B12_Hemin"/>
    <property type="match status" value="1"/>
</dbReference>
<proteinExistence type="predicted"/>
<protein>
    <submittedName>
        <fullName evidence="7">Heme ABC transporter ATP-binding protein</fullName>
    </submittedName>
</protein>
<name>A0A966DW46_9SPHI</name>
<reference evidence="7" key="2">
    <citation type="submission" date="2020-10" db="EMBL/GenBank/DDBJ databases">
        <title>Mucilaginibacter sp. nov., isolated from soil.</title>
        <authorList>
            <person name="Jeon C.O."/>
        </authorList>
    </citation>
    <scope>NUCLEOTIDE SEQUENCE</scope>
    <source>
        <strain evidence="7">R11</strain>
    </source>
</reference>
<dbReference type="Proteomes" id="UP000638732">
    <property type="component" value="Unassembled WGS sequence"/>
</dbReference>
<accession>A0A966DW46</accession>
<dbReference type="PANTHER" id="PTHR42794:SF1">
    <property type="entry name" value="HEMIN IMPORT ATP-BINDING PROTEIN HMUV"/>
    <property type="match status" value="1"/>
</dbReference>
<evidence type="ECO:0000256" key="5">
    <source>
        <dbReference type="ARBA" id="ARBA00037066"/>
    </source>
</evidence>
<organism evidence="7 8">
    <name type="scientific">Mucilaginibacter agri</name>
    <dbReference type="NCBI Taxonomy" id="2695265"/>
    <lineage>
        <taxon>Bacteria</taxon>
        <taxon>Pseudomonadati</taxon>
        <taxon>Bacteroidota</taxon>
        <taxon>Sphingobacteriia</taxon>
        <taxon>Sphingobacteriales</taxon>
        <taxon>Sphingobacteriaceae</taxon>
        <taxon>Mucilaginibacter</taxon>
    </lineage>
</organism>
<keyword evidence="3 7" id="KW-0067">ATP-binding</keyword>
<gene>
    <name evidence="7" type="ORF">GSY63_22380</name>
</gene>
<reference evidence="7" key="1">
    <citation type="submission" date="2020-01" db="EMBL/GenBank/DDBJ databases">
        <authorList>
            <person name="Seo Y.L."/>
        </authorList>
    </citation>
    <scope>NUCLEOTIDE SEQUENCE</scope>
    <source>
        <strain evidence="7">R11</strain>
    </source>
</reference>
<evidence type="ECO:0000256" key="1">
    <source>
        <dbReference type="ARBA" id="ARBA00022448"/>
    </source>
</evidence>
<dbReference type="AlphaFoldDB" id="A0A966DW46"/>
<dbReference type="PROSITE" id="PS50893">
    <property type="entry name" value="ABC_TRANSPORTER_2"/>
    <property type="match status" value="1"/>
</dbReference>
<keyword evidence="1" id="KW-0813">Transport</keyword>
<evidence type="ECO:0000256" key="4">
    <source>
        <dbReference type="ARBA" id="ARBA00022967"/>
    </source>
</evidence>
<evidence type="ECO:0000313" key="8">
    <source>
        <dbReference type="Proteomes" id="UP000638732"/>
    </source>
</evidence>
<dbReference type="GO" id="GO:0016887">
    <property type="term" value="F:ATP hydrolysis activity"/>
    <property type="evidence" value="ECO:0007669"/>
    <property type="project" value="InterPro"/>
</dbReference>
<sequence length="262" mass="28939">MIKVNNVSYLVGKKEIVKNVSFEAKQGEIMAILGANGAGKSTLLKLLCNEITPSAGEIIFYDKALPSYQLKELARKRSVLTQHNTLSLSFTAKELVLMGRYPHFDGQPTEHDLEMVKGAMQSTGITHLSGRTYETLSGGEQQRVQLARVIAQIQDVADGWLLLDEPTNGLDLLHQQQLLIQARDMADRGYGVICILHDINLAAAYADQILILKQGKQQALGSPDEVINCENIHDAFGIKVQLMKNENFRCPLVITTGRINQA</sequence>
<feature type="domain" description="ABC transporter" evidence="6">
    <location>
        <begin position="2"/>
        <end position="239"/>
    </location>
</feature>
<keyword evidence="4" id="KW-1278">Translocase</keyword>
<dbReference type="SUPFAM" id="SSF52540">
    <property type="entry name" value="P-loop containing nucleoside triphosphate hydrolases"/>
    <property type="match status" value="1"/>
</dbReference>
<comment type="caution">
    <text evidence="7">The sequence shown here is derived from an EMBL/GenBank/DDBJ whole genome shotgun (WGS) entry which is preliminary data.</text>
</comment>
<comment type="function">
    <text evidence="5">Part of the ABC transporter complex HmuTUV involved in hemin import. Responsible for energy coupling to the transport system.</text>
</comment>
<keyword evidence="2" id="KW-0547">Nucleotide-binding</keyword>
<dbReference type="PROSITE" id="PS00211">
    <property type="entry name" value="ABC_TRANSPORTER_1"/>
    <property type="match status" value="1"/>
</dbReference>
<dbReference type="InterPro" id="IPR003593">
    <property type="entry name" value="AAA+_ATPase"/>
</dbReference>
<evidence type="ECO:0000256" key="3">
    <source>
        <dbReference type="ARBA" id="ARBA00022840"/>
    </source>
</evidence>
<dbReference type="InterPro" id="IPR003439">
    <property type="entry name" value="ABC_transporter-like_ATP-bd"/>
</dbReference>
<dbReference type="RefSeq" id="WP_166588087.1">
    <property type="nucleotide sequence ID" value="NZ_WWEO01000045.1"/>
</dbReference>
<dbReference type="FunFam" id="3.40.50.300:FF:000134">
    <property type="entry name" value="Iron-enterobactin ABC transporter ATP-binding protein"/>
    <property type="match status" value="1"/>
</dbReference>